<dbReference type="Proteomes" id="UP000447873">
    <property type="component" value="Unassembled WGS sequence"/>
</dbReference>
<feature type="compositionally biased region" description="Polar residues" evidence="1">
    <location>
        <begin position="161"/>
        <end position="181"/>
    </location>
</feature>
<dbReference type="AlphaFoldDB" id="A0A8H3YTK9"/>
<feature type="region of interest" description="Disordered" evidence="1">
    <location>
        <begin position="145"/>
        <end position="380"/>
    </location>
</feature>
<dbReference type="EMBL" id="WNWS01000254">
    <property type="protein sequence ID" value="KAE9972999.1"/>
    <property type="molecule type" value="Genomic_DNA"/>
</dbReference>
<feature type="compositionally biased region" description="Polar residues" evidence="1">
    <location>
        <begin position="191"/>
        <end position="205"/>
    </location>
</feature>
<evidence type="ECO:0000313" key="3">
    <source>
        <dbReference type="Proteomes" id="UP000447873"/>
    </source>
</evidence>
<evidence type="ECO:0000313" key="2">
    <source>
        <dbReference type="EMBL" id="KAE9972999.1"/>
    </source>
</evidence>
<reference evidence="2 3" key="1">
    <citation type="submission" date="2018-12" db="EMBL/GenBank/DDBJ databases">
        <title>Venturia inaequalis Genome Resource.</title>
        <authorList>
            <person name="Lichtner F.J."/>
        </authorList>
    </citation>
    <scope>NUCLEOTIDE SEQUENCE [LARGE SCALE GENOMIC DNA]</scope>
    <source>
        <strain evidence="2 3">120213</strain>
    </source>
</reference>
<feature type="compositionally biased region" description="Low complexity" evidence="1">
    <location>
        <begin position="206"/>
        <end position="221"/>
    </location>
</feature>
<feature type="region of interest" description="Disordered" evidence="1">
    <location>
        <begin position="871"/>
        <end position="910"/>
    </location>
</feature>
<protein>
    <submittedName>
        <fullName evidence="2">Uncharacterized protein</fullName>
    </submittedName>
</protein>
<accession>A0A8H3YTK9</accession>
<feature type="compositionally biased region" description="Basic and acidic residues" evidence="1">
    <location>
        <begin position="306"/>
        <end position="319"/>
    </location>
</feature>
<feature type="compositionally biased region" description="Basic and acidic residues" evidence="1">
    <location>
        <begin position="890"/>
        <end position="904"/>
    </location>
</feature>
<name>A0A8H3YTK9_VENIN</name>
<sequence>MAMCTTIVETQRDDDAEDGEGWLDLSDQHQMQNRQFTAYHSSDDYGWPLTANDQKLIAVAQFCTIAQENLNSANAGMEDKEDNDIEKGAKRSMSSKDLSLLTATASKAYNLPFLTDNGANYLHPCAITAFAALNFTNTSYVSTTMVNIPPPKKPTTDPSKRISTATKRTSTAPSRPATTDSIHGPTDPPSRASNTAQTRPVTGNVTAGLTRATARTTAETGPKNATALRPTTTGASRTTSLAQPKTATTTQAKNTTTTALPKPATARAAPSKPATIKATPLKPATTSGSTVKPSPEKRGGPLKTETTVKKDIPEQKEAIEQEDAAEKEDGTEKKDDTEKKDATEKKDTPEKKDIPKKKETPSEFVEPVMTPYTAGKETPAQTRYRENLEAKIAQLKILAAVPRLKFYLVLDILHHQNPPQPYTLIDQFKRHMNIDGLNWEPVFVPADRTKEEILVGVKEEKAPKRPDPVGLDLSWRGRYRKFSSERSKEYGGGENWVPIDENRESFYASFLRLRKQKSESGEERVLREEIEELERMEEMEVYARGREERTRKLKEAGETGVRADLGSGKVDYPDGDQNELPDLPIRKIHLEIYLETAKKDQIIADLPNAIKMVEQKMDKRIPTVYLYTTIGRGIDPDKLIFKSERPIEGLDRPDLEQVIETEERKRPWCAEHAPGTGCLNQTRPSDKTWNNFTDVAGFKREEMEKGWKGNPYYGPDYSKPIERHPRGLGNVILGMEKDKSISPQTCESHVNFGNVSKVFTPREGWDTLLEAGKGRLLPFFKGDAGDTRMGTVKGELVVRSLVAMRKEERDEKDKKEEGQRGMRWDTTEEKYHWTSFLESREKQEEERKVKEMQEAMRLKALLGAVREKMDAEHAAQENNNGAEDVTEGNDGVKEVAEEHMSNEKAEEDIAEEAEKAEFLRLKEATENLGLSDKSD</sequence>
<proteinExistence type="predicted"/>
<feature type="compositionally biased region" description="Polar residues" evidence="1">
    <location>
        <begin position="229"/>
        <end position="240"/>
    </location>
</feature>
<evidence type="ECO:0000256" key="1">
    <source>
        <dbReference type="SAM" id="MobiDB-lite"/>
    </source>
</evidence>
<organism evidence="2 3">
    <name type="scientific">Venturia inaequalis</name>
    <name type="common">Apple scab fungus</name>
    <dbReference type="NCBI Taxonomy" id="5025"/>
    <lineage>
        <taxon>Eukaryota</taxon>
        <taxon>Fungi</taxon>
        <taxon>Dikarya</taxon>
        <taxon>Ascomycota</taxon>
        <taxon>Pezizomycotina</taxon>
        <taxon>Dothideomycetes</taxon>
        <taxon>Pleosporomycetidae</taxon>
        <taxon>Venturiales</taxon>
        <taxon>Venturiaceae</taxon>
        <taxon>Venturia</taxon>
    </lineage>
</organism>
<gene>
    <name evidence="2" type="ORF">EG328_004657</name>
</gene>
<feature type="compositionally biased region" description="Basic and acidic residues" evidence="1">
    <location>
        <begin position="327"/>
        <end position="361"/>
    </location>
</feature>
<comment type="caution">
    <text evidence="2">The sequence shown here is derived from an EMBL/GenBank/DDBJ whole genome shotgun (WGS) entry which is preliminary data.</text>
</comment>
<feature type="compositionally biased region" description="Low complexity" evidence="1">
    <location>
        <begin position="241"/>
        <end position="270"/>
    </location>
</feature>